<dbReference type="GO" id="GO:0005506">
    <property type="term" value="F:iron ion binding"/>
    <property type="evidence" value="ECO:0007669"/>
    <property type="project" value="InterPro"/>
</dbReference>
<dbReference type="Gene3D" id="4.10.260.20">
    <property type="entry name" value="Iron hydrogenase, small subunit"/>
    <property type="match status" value="1"/>
</dbReference>
<dbReference type="KEGG" id="manr:MPAN_008040"/>
<evidence type="ECO:0000256" key="12">
    <source>
        <dbReference type="ARBA" id="ARBA00023136"/>
    </source>
</evidence>
<accession>A0A7U9THG0</accession>
<evidence type="ECO:0000256" key="5">
    <source>
        <dbReference type="ARBA" id="ARBA00022714"/>
    </source>
</evidence>
<keyword evidence="15" id="KW-1185">Reference proteome</keyword>
<dbReference type="InterPro" id="IPR017896">
    <property type="entry name" value="4Fe4S_Fe-S-bd"/>
</dbReference>
<evidence type="ECO:0000256" key="1">
    <source>
        <dbReference type="ARBA" id="ARBA00001966"/>
    </source>
</evidence>
<evidence type="ECO:0000256" key="7">
    <source>
        <dbReference type="ARBA" id="ARBA00022737"/>
    </source>
</evidence>
<dbReference type="Pfam" id="PF12838">
    <property type="entry name" value="Fer4_7"/>
    <property type="match status" value="1"/>
</dbReference>
<gene>
    <name evidence="14" type="ORF">MPAN_008040</name>
</gene>
<dbReference type="EMBL" id="AP024412">
    <property type="protein sequence ID" value="BCR35911.1"/>
    <property type="molecule type" value="Genomic_DNA"/>
</dbReference>
<dbReference type="GO" id="GO:0051537">
    <property type="term" value="F:2 iron, 2 sulfur cluster binding"/>
    <property type="evidence" value="ECO:0007669"/>
    <property type="project" value="UniProtKB-KW"/>
</dbReference>
<evidence type="ECO:0000313" key="14">
    <source>
        <dbReference type="EMBL" id="BCR35911.1"/>
    </source>
</evidence>
<dbReference type="NCBIfam" id="NF040763">
    <property type="entry name" value="FeFe_hydrog_A6"/>
    <property type="match status" value="1"/>
</dbReference>
<dbReference type="SUPFAM" id="SSF54862">
    <property type="entry name" value="4Fe-4S ferredoxins"/>
    <property type="match status" value="1"/>
</dbReference>
<dbReference type="InterPro" id="IPR049830">
    <property type="entry name" value="HndD"/>
</dbReference>
<dbReference type="Pfam" id="PF10588">
    <property type="entry name" value="NADH-G_4Fe-4S_3"/>
    <property type="match status" value="1"/>
</dbReference>
<dbReference type="Pfam" id="PF02906">
    <property type="entry name" value="Fe_hyd_lg_C"/>
    <property type="match status" value="1"/>
</dbReference>
<proteinExistence type="inferred from homology"/>
<dbReference type="PANTHER" id="PTHR11615">
    <property type="entry name" value="NITRATE, FORMATE, IRON DEHYDROGENASE"/>
    <property type="match status" value="1"/>
</dbReference>
<dbReference type="PROSITE" id="PS00198">
    <property type="entry name" value="4FE4S_FER_1"/>
    <property type="match status" value="1"/>
</dbReference>
<evidence type="ECO:0000256" key="8">
    <source>
        <dbReference type="ARBA" id="ARBA00022967"/>
    </source>
</evidence>
<dbReference type="PROSITE" id="PS51085">
    <property type="entry name" value="2FE2S_FER_2"/>
    <property type="match status" value="1"/>
</dbReference>
<protein>
    <submittedName>
        <fullName evidence="14">Ferredoxin</fullName>
    </submittedName>
</protein>
<comment type="cofactor">
    <cofactor evidence="1">
        <name>[4Fe-4S] cluster</name>
        <dbReference type="ChEBI" id="CHEBI:49883"/>
    </cofactor>
</comment>
<dbReference type="InterPro" id="IPR019574">
    <property type="entry name" value="NADH_UbQ_OxRdtase_Gsu_4Fe4S-bd"/>
</dbReference>
<dbReference type="GO" id="GO:0008901">
    <property type="term" value="F:ferredoxin hydrogenase activity"/>
    <property type="evidence" value="ECO:0007669"/>
    <property type="project" value="InterPro"/>
</dbReference>
<comment type="similarity">
    <text evidence="3">Belongs to the complex I 75 kDa subunit family.</text>
</comment>
<dbReference type="InterPro" id="IPR004108">
    <property type="entry name" value="Fe_hydrogenase_lsu_C"/>
</dbReference>
<keyword evidence="10" id="KW-0411">Iron-sulfur</keyword>
<keyword evidence="6" id="KW-0479">Metal-binding</keyword>
<evidence type="ECO:0000256" key="3">
    <source>
        <dbReference type="ARBA" id="ARBA00005404"/>
    </source>
</evidence>
<keyword evidence="12" id="KW-0472">Membrane</keyword>
<sequence>MVNLTINNVKVSVKEDTSILQAAKQYSMNIPTLCYYEDLNIKSDCRVCVVEIDGKKGLTSACSTPVREGMVVNTNSPRVLNARKTIVELILSNHDTNCTTCVKNMKCELQSLARNLGIDENRFPSVFEKCDIDDNNPAIVRNPNLCIKCGRCVDVCNNVQGTSVLAILGRGHETRVSAVFDEDLNDDFCTFCGQCASVCPVGAITEKDDTDLVWHALTDPKKHVIVQVAPAVRVSLGEEVNQAIGTIVTGKMVTAMKILGFDQVFDTDFTADLTIIEEGNELIQRVTNGGILPMMTSCCPGWISYAEQRYPDILDHISSCKSPQQMFGALAKSYYPQKAGLDPKDVFVVSVMPCTAKKYEAKREEMSVDENSPDIDVVLTTRELGKMIKQMGINFENLKETPFDSPFGITTGAAAIFGATGGVMEAAIRTVYEVVNKKPLESLDFKELRGLEGIKEAEVNLGGSMVKVAVAHTLSMAKVLCDQVREGTSPYAFIEIMTCPGGCIGGGGQPYGTTNKVRQERIDSTYRLDASMTLRKSHENPEVIALYKDFLKEPLGELSHHLLHTHYSDRKNK</sequence>
<dbReference type="Gene3D" id="3.10.20.740">
    <property type="match status" value="1"/>
</dbReference>
<keyword evidence="8" id="KW-1278">Translocase</keyword>
<dbReference type="InterPro" id="IPR017900">
    <property type="entry name" value="4Fe4S_Fe_S_CS"/>
</dbReference>
<dbReference type="InterPro" id="IPR036991">
    <property type="entry name" value="Fe_hydrogenase_ssu_sf"/>
</dbReference>
<evidence type="ECO:0000256" key="13">
    <source>
        <dbReference type="ARBA" id="ARBA00034078"/>
    </source>
</evidence>
<keyword evidence="11" id="KW-0520">NAD</keyword>
<dbReference type="InterPro" id="IPR009016">
    <property type="entry name" value="Fe_hydrogenase"/>
</dbReference>
<keyword evidence="4" id="KW-0004">4Fe-4S</keyword>
<dbReference type="InterPro" id="IPR013352">
    <property type="entry name" value="Fe_hydrogenase_subset"/>
</dbReference>
<keyword evidence="7" id="KW-0677">Repeat</keyword>
<dbReference type="GO" id="GO:0016020">
    <property type="term" value="C:membrane"/>
    <property type="evidence" value="ECO:0007669"/>
    <property type="project" value="UniProtKB-SubCell"/>
</dbReference>
<dbReference type="PROSITE" id="PS51839">
    <property type="entry name" value="4FE4S_HC3"/>
    <property type="match status" value="1"/>
</dbReference>
<evidence type="ECO:0000256" key="4">
    <source>
        <dbReference type="ARBA" id="ARBA00022485"/>
    </source>
</evidence>
<name>A0A7U9THG0_9MOLU</name>
<dbReference type="NCBIfam" id="TIGR02512">
    <property type="entry name" value="FeFe_hydrog_A"/>
    <property type="match status" value="1"/>
</dbReference>
<evidence type="ECO:0000256" key="9">
    <source>
        <dbReference type="ARBA" id="ARBA00023004"/>
    </source>
</evidence>
<keyword evidence="5" id="KW-0001">2Fe-2S</keyword>
<dbReference type="FunFam" id="3.30.70.20:FF:000035">
    <property type="entry name" value="Iron hydrogenase 1"/>
    <property type="match status" value="1"/>
</dbReference>
<dbReference type="SUPFAM" id="SSF54292">
    <property type="entry name" value="2Fe-2S ferredoxin-like"/>
    <property type="match status" value="1"/>
</dbReference>
<dbReference type="Gene3D" id="3.30.70.20">
    <property type="match status" value="1"/>
</dbReference>
<dbReference type="Gene3D" id="3.40.950.10">
    <property type="entry name" value="Fe-only Hydrogenase (Larger Subunit), Chain L, domain 3"/>
    <property type="match status" value="1"/>
</dbReference>
<dbReference type="PROSITE" id="PS51379">
    <property type="entry name" value="4FE4S_FER_2"/>
    <property type="match status" value="2"/>
</dbReference>
<dbReference type="SMART" id="SM00929">
    <property type="entry name" value="NADH-G_4Fe-4S_3"/>
    <property type="match status" value="1"/>
</dbReference>
<dbReference type="Proteomes" id="UP000620133">
    <property type="component" value="Chromosome"/>
</dbReference>
<dbReference type="InterPro" id="IPR050340">
    <property type="entry name" value="Cytosolic_Fe-S_CAF"/>
</dbReference>
<dbReference type="Gene3D" id="3.40.50.1780">
    <property type="match status" value="1"/>
</dbReference>
<dbReference type="InterPro" id="IPR036010">
    <property type="entry name" value="2Fe-2S_ferredoxin-like_sf"/>
</dbReference>
<evidence type="ECO:0000256" key="10">
    <source>
        <dbReference type="ARBA" id="ARBA00023014"/>
    </source>
</evidence>
<evidence type="ECO:0000256" key="6">
    <source>
        <dbReference type="ARBA" id="ARBA00022723"/>
    </source>
</evidence>
<comment type="subcellular location">
    <subcellularLocation>
        <location evidence="2">Membrane</location>
    </subcellularLocation>
</comment>
<comment type="cofactor">
    <cofactor evidence="13">
        <name>[2Fe-2S] cluster</name>
        <dbReference type="ChEBI" id="CHEBI:190135"/>
    </cofactor>
</comment>
<dbReference type="Pfam" id="PF13510">
    <property type="entry name" value="Fer2_4"/>
    <property type="match status" value="1"/>
</dbReference>
<dbReference type="FunFam" id="3.10.20.740:FF:000004">
    <property type="entry name" value="NADH-quinone oxidoreductase"/>
    <property type="match status" value="1"/>
</dbReference>
<dbReference type="AlphaFoldDB" id="A0A7U9THG0"/>
<evidence type="ECO:0000256" key="2">
    <source>
        <dbReference type="ARBA" id="ARBA00004370"/>
    </source>
</evidence>
<reference evidence="14" key="1">
    <citation type="submission" date="2021-01" db="EMBL/GenBank/DDBJ databases">
        <title>Draft genome sequence of Acholeplasmataceae bacterium strain Mahy22.</title>
        <authorList>
            <person name="Watanabe M."/>
            <person name="Kojima H."/>
            <person name="Fukui M."/>
        </authorList>
    </citation>
    <scope>NUCLEOTIDE SEQUENCE</scope>
    <source>
        <strain evidence="14">Mahy22</strain>
    </source>
</reference>
<dbReference type="Pfam" id="PF02256">
    <property type="entry name" value="Fe_hyd_SSU"/>
    <property type="match status" value="1"/>
</dbReference>
<dbReference type="GO" id="GO:0051539">
    <property type="term" value="F:4 iron, 4 sulfur cluster binding"/>
    <property type="evidence" value="ECO:0007669"/>
    <property type="project" value="UniProtKB-KW"/>
</dbReference>
<dbReference type="InterPro" id="IPR003149">
    <property type="entry name" value="Fe_hydrogenase_ssu"/>
</dbReference>
<dbReference type="SUPFAM" id="SSF53920">
    <property type="entry name" value="Fe-only hydrogenase"/>
    <property type="match status" value="1"/>
</dbReference>
<evidence type="ECO:0000313" key="15">
    <source>
        <dbReference type="Proteomes" id="UP000620133"/>
    </source>
</evidence>
<organism evidence="14 15">
    <name type="scientific">Mariniplasma anaerobium</name>
    <dbReference type="NCBI Taxonomy" id="2735436"/>
    <lineage>
        <taxon>Bacteria</taxon>
        <taxon>Bacillati</taxon>
        <taxon>Mycoplasmatota</taxon>
        <taxon>Mollicutes</taxon>
        <taxon>Acholeplasmatales</taxon>
        <taxon>Acholeplasmataceae</taxon>
        <taxon>Mariniplasma</taxon>
    </lineage>
</organism>
<dbReference type="InterPro" id="IPR001041">
    <property type="entry name" value="2Fe-2S_ferredoxin-type"/>
</dbReference>
<dbReference type="CDD" id="cd00207">
    <property type="entry name" value="fer2"/>
    <property type="match status" value="1"/>
</dbReference>
<keyword evidence="9" id="KW-0408">Iron</keyword>
<evidence type="ECO:0000256" key="11">
    <source>
        <dbReference type="ARBA" id="ARBA00023027"/>
    </source>
</evidence>
<dbReference type="SMART" id="SM00902">
    <property type="entry name" value="Fe_hyd_SSU"/>
    <property type="match status" value="1"/>
</dbReference>